<proteinExistence type="predicted"/>
<evidence type="ECO:0000313" key="1">
    <source>
        <dbReference type="EMBL" id="GIH98194.1"/>
    </source>
</evidence>
<reference evidence="1" key="1">
    <citation type="submission" date="2021-01" db="EMBL/GenBank/DDBJ databases">
        <title>Whole genome shotgun sequence of Planobispora takensis NBRC 109077.</title>
        <authorList>
            <person name="Komaki H."/>
            <person name="Tamura T."/>
        </authorList>
    </citation>
    <scope>NUCLEOTIDE SEQUENCE</scope>
    <source>
        <strain evidence="1">NBRC 109077</strain>
    </source>
</reference>
<accession>A0A8J3WPH1</accession>
<gene>
    <name evidence="1" type="ORF">Pta02_02030</name>
</gene>
<dbReference type="InterPro" id="IPR011990">
    <property type="entry name" value="TPR-like_helical_dom_sf"/>
</dbReference>
<protein>
    <recommendedName>
        <fullName evidence="3">Tetratricopeptide repeat protein</fullName>
    </recommendedName>
</protein>
<evidence type="ECO:0000313" key="2">
    <source>
        <dbReference type="Proteomes" id="UP000634476"/>
    </source>
</evidence>
<organism evidence="1 2">
    <name type="scientific">Planobispora takensis</name>
    <dbReference type="NCBI Taxonomy" id="1367882"/>
    <lineage>
        <taxon>Bacteria</taxon>
        <taxon>Bacillati</taxon>
        <taxon>Actinomycetota</taxon>
        <taxon>Actinomycetes</taxon>
        <taxon>Streptosporangiales</taxon>
        <taxon>Streptosporangiaceae</taxon>
        <taxon>Planobispora</taxon>
    </lineage>
</organism>
<evidence type="ECO:0008006" key="3">
    <source>
        <dbReference type="Google" id="ProtNLM"/>
    </source>
</evidence>
<dbReference type="EMBL" id="BOOK01000001">
    <property type="protein sequence ID" value="GIH98194.1"/>
    <property type="molecule type" value="Genomic_DNA"/>
</dbReference>
<dbReference type="Gene3D" id="1.25.40.10">
    <property type="entry name" value="Tetratricopeptide repeat domain"/>
    <property type="match status" value="1"/>
</dbReference>
<dbReference type="SUPFAM" id="SSF48452">
    <property type="entry name" value="TPR-like"/>
    <property type="match status" value="1"/>
</dbReference>
<dbReference type="AlphaFoldDB" id="A0A8J3WPH1"/>
<keyword evidence="2" id="KW-1185">Reference proteome</keyword>
<dbReference type="Proteomes" id="UP000634476">
    <property type="component" value="Unassembled WGS sequence"/>
</dbReference>
<sequence>MVDVDMVIEGGPGWGVHRVTQKMVATDPAIVREAMDRTDNPLDRVGYAIALGEIEEAKGYLAISPDTMRKKIFTGDIAREEGRYVDAARHFSLLLGEAVGTPHEAVVLQHHGKSLFMEGRYGEAVQYLTTALDGLEADGRDEMAIVYTKCALDEARRRIAQDGAAEERA</sequence>
<comment type="caution">
    <text evidence="1">The sequence shown here is derived from an EMBL/GenBank/DDBJ whole genome shotgun (WGS) entry which is preliminary data.</text>
</comment>
<name>A0A8J3WPH1_9ACTN</name>